<dbReference type="EC" id="4.3.1.19" evidence="13"/>
<dbReference type="FunFam" id="3.40.1020.10:FF:000001">
    <property type="entry name" value="L-threonine dehydratase"/>
    <property type="match status" value="1"/>
</dbReference>
<keyword evidence="10 13" id="KW-0456">Lyase</keyword>
<keyword evidence="16" id="KW-1185">Reference proteome</keyword>
<dbReference type="InterPro" id="IPR005787">
    <property type="entry name" value="Thr_deHydtase_biosynth"/>
</dbReference>
<dbReference type="CDD" id="cd01562">
    <property type="entry name" value="Thr-dehyd"/>
    <property type="match status" value="1"/>
</dbReference>
<evidence type="ECO:0000256" key="1">
    <source>
        <dbReference type="ARBA" id="ARBA00001274"/>
    </source>
</evidence>
<dbReference type="PROSITE" id="PS51672">
    <property type="entry name" value="ACT_LIKE"/>
    <property type="match status" value="2"/>
</dbReference>
<dbReference type="InterPro" id="IPR045865">
    <property type="entry name" value="ACT-like_dom_sf"/>
</dbReference>
<evidence type="ECO:0000313" key="16">
    <source>
        <dbReference type="Proteomes" id="UP000066549"/>
    </source>
</evidence>
<dbReference type="GO" id="GO:0003941">
    <property type="term" value="F:L-serine ammonia-lyase activity"/>
    <property type="evidence" value="ECO:0007669"/>
    <property type="project" value="TreeGrafter"/>
</dbReference>
<keyword evidence="8" id="KW-0677">Repeat</keyword>
<dbReference type="GO" id="GO:0009097">
    <property type="term" value="P:isoleucine biosynthetic process"/>
    <property type="evidence" value="ECO:0007669"/>
    <property type="project" value="UniProtKB-UniRule"/>
</dbReference>
<evidence type="ECO:0000256" key="12">
    <source>
        <dbReference type="ARBA" id="ARBA00025527"/>
    </source>
</evidence>
<name>A0A0H4IYZ5_9PROT</name>
<accession>A0A0H4IYZ5</accession>
<dbReference type="Pfam" id="PF00291">
    <property type="entry name" value="PALP"/>
    <property type="match status" value="1"/>
</dbReference>
<comment type="catalytic activity">
    <reaction evidence="1 13">
        <text>L-threonine = 2-oxobutanoate + NH4(+)</text>
        <dbReference type="Rhea" id="RHEA:22108"/>
        <dbReference type="ChEBI" id="CHEBI:16763"/>
        <dbReference type="ChEBI" id="CHEBI:28938"/>
        <dbReference type="ChEBI" id="CHEBI:57926"/>
        <dbReference type="EC" id="4.3.1.19"/>
    </reaction>
</comment>
<comment type="function">
    <text evidence="12 13">Catalyzes the anaerobic formation of alpha-ketobutyrate and ammonia from threonine in a two-step reaction. The first step involved a dehydration of threonine and a production of enamine intermediates (aminocrotonate), which tautomerizes to its imine form (iminobutyrate). Both intermediates are unstable and short-lived. The second step is the nonenzymatic hydrolysis of the enamine/imine intermediates to form 2-ketobutyrate and free ammonia. In the low water environment of the cell, the second step is accelerated by RidA.</text>
</comment>
<evidence type="ECO:0000256" key="8">
    <source>
        <dbReference type="ARBA" id="ARBA00022737"/>
    </source>
</evidence>
<evidence type="ECO:0000256" key="5">
    <source>
        <dbReference type="ARBA" id="ARBA00011881"/>
    </source>
</evidence>
<dbReference type="Gene3D" id="3.40.1020.10">
    <property type="entry name" value="Biosynthetic Threonine Deaminase, Domain 3"/>
    <property type="match status" value="1"/>
</dbReference>
<dbReference type="Proteomes" id="UP000066549">
    <property type="component" value="Chromosome"/>
</dbReference>
<comment type="pathway">
    <text evidence="3 13">Amino-acid biosynthesis; L-isoleucine biosynthesis; 2-oxobutanoate from L-threonine: step 1/1.</text>
</comment>
<evidence type="ECO:0000259" key="14">
    <source>
        <dbReference type="PROSITE" id="PS51672"/>
    </source>
</evidence>
<dbReference type="CDD" id="cd04907">
    <property type="entry name" value="ACT_ThrD-I_2"/>
    <property type="match status" value="1"/>
</dbReference>
<dbReference type="SUPFAM" id="SSF53686">
    <property type="entry name" value="Tryptophan synthase beta subunit-like PLP-dependent enzymes"/>
    <property type="match status" value="1"/>
</dbReference>
<dbReference type="SUPFAM" id="SSF55021">
    <property type="entry name" value="ACT-like"/>
    <property type="match status" value="1"/>
</dbReference>
<dbReference type="CDD" id="cd04906">
    <property type="entry name" value="ACT_ThrD-I_1"/>
    <property type="match status" value="1"/>
</dbReference>
<keyword evidence="7 13" id="KW-0412">Isoleucine biosynthesis</keyword>
<sequence>MKIDLKQLKKSIDRVDNYNVVKKTPLQKLDQLSQRFDNHIFVKREDLQLIHSFKIRGAMNRFSKLTKKNLSNGVIAASAGNHAQGVALSAKKIKCRAVIVMPEITPLIKVEAVKSHGAEVVLHGDNFAAAMAHAFELAEEEKLIFLHPYDDLDVIAGQGTIGKEILDQFNKPIHAIFCCVGGGGLVSGVAAYIKSANPKIKVIGVEAKGAEAMTKSLKANKRVNLKQVALFAEGAAVKQVGEHNFVLCKQLVDEMIVVDNDAICAAIKDMFEDSRTVLEPAGALALAGMKQYIEKNKLSNENMIGIASGANMNFDRLRFVSERAEIGEQREAIIAVTIPEKPGAFKSFCEKIGKRNITEFNYRYSSKKHAQIFTGISISDPSEVKSIINSLGAAGLEAIDLTANEMAKLHLRHLVGGRAPQAKNELIYRFEFPEQPGALMNFLGHLNKGWNISLFHYRNHGADTARVLVGIQVPARQKQTFKKFLSQLGYPYWDETENPGYSLFLGN</sequence>
<gene>
    <name evidence="13" type="primary">ilvA</name>
    <name evidence="15" type="ORF">VI33_02940</name>
</gene>
<dbReference type="EMBL" id="CP011002">
    <property type="protein sequence ID" value="AKO65709.1"/>
    <property type="molecule type" value="Genomic_DNA"/>
</dbReference>
<proteinExistence type="inferred from homology"/>
<feature type="domain" description="ACT-like" evidence="14">
    <location>
        <begin position="332"/>
        <end position="403"/>
    </location>
</feature>
<dbReference type="PATRIC" id="fig|1623450.3.peg.583"/>
<evidence type="ECO:0000256" key="4">
    <source>
        <dbReference type="ARBA" id="ARBA00010869"/>
    </source>
</evidence>
<dbReference type="InterPro" id="IPR036052">
    <property type="entry name" value="TrpB-like_PALP_sf"/>
</dbReference>
<evidence type="ECO:0000256" key="11">
    <source>
        <dbReference type="ARBA" id="ARBA00023304"/>
    </source>
</evidence>
<dbReference type="GO" id="GO:0006567">
    <property type="term" value="P:L-threonine catabolic process"/>
    <property type="evidence" value="ECO:0007669"/>
    <property type="project" value="TreeGrafter"/>
</dbReference>
<dbReference type="Pfam" id="PF00585">
    <property type="entry name" value="Thr_dehydrat_C"/>
    <property type="match status" value="2"/>
</dbReference>
<dbReference type="InterPro" id="IPR001721">
    <property type="entry name" value="TD_ACT-like"/>
</dbReference>
<dbReference type="InterPro" id="IPR038110">
    <property type="entry name" value="TD_ACT-like_sf"/>
</dbReference>
<dbReference type="InterPro" id="IPR001926">
    <property type="entry name" value="TrpB-like_PALP"/>
</dbReference>
<dbReference type="NCBIfam" id="NF006674">
    <property type="entry name" value="PRK09224.1"/>
    <property type="match status" value="1"/>
</dbReference>
<dbReference type="NCBIfam" id="TIGR01124">
    <property type="entry name" value="ilvA_2Cterm"/>
    <property type="match status" value="1"/>
</dbReference>
<evidence type="ECO:0000256" key="2">
    <source>
        <dbReference type="ARBA" id="ARBA00001933"/>
    </source>
</evidence>
<protein>
    <recommendedName>
        <fullName evidence="13">L-threonine dehydratase</fullName>
        <ecNumber evidence="13">4.3.1.19</ecNumber>
    </recommendedName>
    <alternativeName>
        <fullName evidence="13">Threonine deaminase</fullName>
    </alternativeName>
</protein>
<evidence type="ECO:0000256" key="13">
    <source>
        <dbReference type="RuleBase" id="RU362012"/>
    </source>
</evidence>
<keyword evidence="11 13" id="KW-0100">Branched-chain amino acid biosynthesis</keyword>
<dbReference type="OrthoDB" id="9811476at2"/>
<organism evidence="15 16">
    <name type="scientific">Methylophilales bacterium MBRS-H7</name>
    <dbReference type="NCBI Taxonomy" id="1623450"/>
    <lineage>
        <taxon>Bacteria</taxon>
        <taxon>Pseudomonadati</taxon>
        <taxon>Pseudomonadota</taxon>
        <taxon>Betaproteobacteria</taxon>
        <taxon>Nitrosomonadales</taxon>
        <taxon>OM43 clade</taxon>
    </lineage>
</organism>
<dbReference type="PANTHER" id="PTHR48078:SF11">
    <property type="entry name" value="THREONINE DEHYDRATASE, MITOCHONDRIAL"/>
    <property type="match status" value="1"/>
</dbReference>
<dbReference type="UniPathway" id="UPA00047">
    <property type="reaction ID" value="UER00054"/>
</dbReference>
<evidence type="ECO:0000256" key="9">
    <source>
        <dbReference type="ARBA" id="ARBA00022898"/>
    </source>
</evidence>
<dbReference type="AlphaFoldDB" id="A0A0H4IYZ5"/>
<keyword evidence="6 13" id="KW-0028">Amino-acid biosynthesis</keyword>
<evidence type="ECO:0000256" key="7">
    <source>
        <dbReference type="ARBA" id="ARBA00022624"/>
    </source>
</evidence>
<evidence type="ECO:0000256" key="6">
    <source>
        <dbReference type="ARBA" id="ARBA00022605"/>
    </source>
</evidence>
<dbReference type="Gene3D" id="3.40.50.1100">
    <property type="match status" value="2"/>
</dbReference>
<dbReference type="InterPro" id="IPR050147">
    <property type="entry name" value="Ser/Thr_Dehydratase"/>
</dbReference>
<comment type="cofactor">
    <cofactor evidence="2 13">
        <name>pyridoxal 5'-phosphate</name>
        <dbReference type="ChEBI" id="CHEBI:597326"/>
    </cofactor>
</comment>
<evidence type="ECO:0000256" key="10">
    <source>
        <dbReference type="ARBA" id="ARBA00023239"/>
    </source>
</evidence>
<dbReference type="GO" id="GO:0004794">
    <property type="term" value="F:threonine deaminase activity"/>
    <property type="evidence" value="ECO:0007669"/>
    <property type="project" value="UniProtKB-UniRule"/>
</dbReference>
<comment type="subunit">
    <text evidence="5 13">Homotetramer.</text>
</comment>
<comment type="similarity">
    <text evidence="4 13">Belongs to the serine/threonine dehydratase family.</text>
</comment>
<reference evidence="15 16" key="1">
    <citation type="submission" date="2015-03" db="EMBL/GenBank/DDBJ databases">
        <title>Comparative analysis of the OM43 clade including a novel species from Red Sea uncovers genomic and metabolic diversity among marine methylotrophs.</title>
        <authorList>
            <person name="Jimenez-Infante F."/>
            <person name="Ngugi D.K."/>
            <person name="Vinu M."/>
            <person name="Alam I."/>
            <person name="Kamau A."/>
            <person name="Blom J."/>
            <person name="Bajic V.B."/>
            <person name="Stingl U."/>
        </authorList>
    </citation>
    <scope>NUCLEOTIDE SEQUENCE [LARGE SCALE GENOMIC DNA]</scope>
    <source>
        <strain evidence="15 16">MBRSH7</strain>
    </source>
</reference>
<dbReference type="FunFam" id="3.40.50.1100:FF:000008">
    <property type="entry name" value="L-threonine dehydratase"/>
    <property type="match status" value="1"/>
</dbReference>
<keyword evidence="9 13" id="KW-0663">Pyridoxal phosphate</keyword>
<evidence type="ECO:0000256" key="3">
    <source>
        <dbReference type="ARBA" id="ARBA00004810"/>
    </source>
</evidence>
<evidence type="ECO:0000313" key="15">
    <source>
        <dbReference type="EMBL" id="AKO65709.1"/>
    </source>
</evidence>
<feature type="domain" description="ACT-like" evidence="14">
    <location>
        <begin position="426"/>
        <end position="497"/>
    </location>
</feature>
<dbReference type="GO" id="GO:0006565">
    <property type="term" value="P:L-serine catabolic process"/>
    <property type="evidence" value="ECO:0007669"/>
    <property type="project" value="TreeGrafter"/>
</dbReference>
<dbReference type="PANTHER" id="PTHR48078">
    <property type="entry name" value="THREONINE DEHYDRATASE, MITOCHONDRIAL-RELATED"/>
    <property type="match status" value="1"/>
</dbReference>